<dbReference type="GO" id="GO:0042910">
    <property type="term" value="F:xenobiotic transmembrane transporter activity"/>
    <property type="evidence" value="ECO:0007669"/>
    <property type="project" value="InterPro"/>
</dbReference>
<feature type="transmembrane region" description="Helical" evidence="14">
    <location>
        <begin position="138"/>
        <end position="162"/>
    </location>
</feature>
<feature type="transmembrane region" description="Helical" evidence="14">
    <location>
        <begin position="472"/>
        <end position="495"/>
    </location>
</feature>
<keyword evidence="10" id="KW-0406">Ion transport</keyword>
<gene>
    <name evidence="15" type="ORF">SPAR_19523</name>
</gene>
<dbReference type="PANTHER" id="PTHR43298:SF2">
    <property type="entry name" value="FMN_FAD EXPORTER YEEO-RELATED"/>
    <property type="match status" value="1"/>
</dbReference>
<feature type="transmembrane region" description="Helical" evidence="14">
    <location>
        <begin position="65"/>
        <end position="84"/>
    </location>
</feature>
<keyword evidence="6" id="KW-0050">Antiport</keyword>
<feature type="transmembrane region" description="Helical" evidence="14">
    <location>
        <begin position="174"/>
        <end position="198"/>
    </location>
</feature>
<evidence type="ECO:0000256" key="1">
    <source>
        <dbReference type="ARBA" id="ARBA00003408"/>
    </source>
</evidence>
<evidence type="ECO:0000256" key="13">
    <source>
        <dbReference type="SAM" id="MobiDB-lite"/>
    </source>
</evidence>
<feature type="region of interest" description="Disordered" evidence="13">
    <location>
        <begin position="255"/>
        <end position="281"/>
    </location>
</feature>
<comment type="subcellular location">
    <subcellularLocation>
        <location evidence="2">Cell membrane</location>
        <topology evidence="2">Multi-pass membrane protein</topology>
    </subcellularLocation>
</comment>
<keyword evidence="7" id="KW-1003">Cell membrane</keyword>
<evidence type="ECO:0000256" key="10">
    <source>
        <dbReference type="ARBA" id="ARBA00023065"/>
    </source>
</evidence>
<reference evidence="15 16" key="1">
    <citation type="submission" date="2013-05" db="EMBL/GenBank/DDBJ databases">
        <title>Genome sequence of Streptomyces sparsogenes DSM 40356.</title>
        <authorList>
            <person name="Coyne S."/>
            <person name="Seebeck F.P."/>
        </authorList>
    </citation>
    <scope>NUCLEOTIDE SEQUENCE [LARGE SCALE GENOMIC DNA]</scope>
    <source>
        <strain evidence="15 16">DSM 40356</strain>
    </source>
</reference>
<feature type="transmembrane region" description="Helical" evidence="14">
    <location>
        <begin position="20"/>
        <end position="45"/>
    </location>
</feature>
<feature type="transmembrane region" description="Helical" evidence="14">
    <location>
        <begin position="322"/>
        <end position="342"/>
    </location>
</feature>
<evidence type="ECO:0000313" key="16">
    <source>
        <dbReference type="Proteomes" id="UP000186168"/>
    </source>
</evidence>
<feature type="transmembrane region" description="Helical" evidence="14">
    <location>
        <begin position="204"/>
        <end position="223"/>
    </location>
</feature>
<dbReference type="Proteomes" id="UP000186168">
    <property type="component" value="Unassembled WGS sequence"/>
</dbReference>
<dbReference type="EMBL" id="ASQP01000272">
    <property type="protein sequence ID" value="OMI37742.1"/>
    <property type="molecule type" value="Genomic_DNA"/>
</dbReference>
<evidence type="ECO:0000256" key="5">
    <source>
        <dbReference type="ARBA" id="ARBA00022448"/>
    </source>
</evidence>
<accession>A0A1R1SHI5</accession>
<sequence length="516" mass="52330">MSSEQRRVGEHQGKAHRGRLVRLAYPVYGELLAGVVAGIVNMVWVARLGGPAVAAVAVATNVENLALGLILMAGSGTTVLVARARGARDPVALRTAVRGGWALCALLTPAVAVGGWALREPLASLVLGGGDGPAQRLAAGYFAISLPGLAVFFAQNLLDGILKGAGDTRTPMRLAFLGNALILVLDPLLIFGLCGLPTLGVHGAAWATVAGRSAALAAGLVALRRSGLGCGRDRRRDARHSRSRRCRNALVAPLRGPSGALRSTAPDAAPSPDPYRTPGRNPLLRQAATARPAGRTWSALRATAATGLPMAADFTARMAGSLLLVAVVARIGVPSVAAYAIATKAMYVATMSFYAVRQAAAIHTAHTLGAGRDGRAAIARQAALLGAALGVLAALALLAAAPWVMRAFGARPDVAEAGTAFLRCLGPYLALLGCFIAVGGVFEGAGGSPLMLRVTLAGTAVQLPLAHGLAGFGLPGVCAAMALAAALQCLAVLALSRRFAPPPAAAERAPDRVGAS</sequence>
<evidence type="ECO:0000256" key="12">
    <source>
        <dbReference type="ARBA" id="ARBA00031636"/>
    </source>
</evidence>
<feature type="transmembrane region" description="Helical" evidence="14">
    <location>
        <begin position="96"/>
        <end position="118"/>
    </location>
</feature>
<comment type="function">
    <text evidence="1">Multidrug efflux pump.</text>
</comment>
<organism evidence="15 16">
    <name type="scientific">Streptomyces sparsogenes DSM 40356</name>
    <dbReference type="NCBI Taxonomy" id="1331668"/>
    <lineage>
        <taxon>Bacteria</taxon>
        <taxon>Bacillati</taxon>
        <taxon>Actinomycetota</taxon>
        <taxon>Actinomycetes</taxon>
        <taxon>Kitasatosporales</taxon>
        <taxon>Streptomycetaceae</taxon>
        <taxon>Streptomyces</taxon>
    </lineage>
</organism>
<evidence type="ECO:0000256" key="4">
    <source>
        <dbReference type="ARBA" id="ARBA00020268"/>
    </source>
</evidence>
<feature type="transmembrane region" description="Helical" evidence="14">
    <location>
        <begin position="420"/>
        <end position="442"/>
    </location>
</feature>
<dbReference type="GO" id="GO:0015297">
    <property type="term" value="F:antiporter activity"/>
    <property type="evidence" value="ECO:0007669"/>
    <property type="project" value="UniProtKB-KW"/>
</dbReference>
<keyword evidence="9 14" id="KW-1133">Transmembrane helix</keyword>
<name>A0A1R1SHI5_9ACTN</name>
<dbReference type="GO" id="GO:0006811">
    <property type="term" value="P:monoatomic ion transport"/>
    <property type="evidence" value="ECO:0007669"/>
    <property type="project" value="UniProtKB-KW"/>
</dbReference>
<evidence type="ECO:0000256" key="11">
    <source>
        <dbReference type="ARBA" id="ARBA00023136"/>
    </source>
</evidence>
<protein>
    <recommendedName>
        <fullName evidence="4">Probable multidrug resistance protein NorM</fullName>
    </recommendedName>
    <alternativeName>
        <fullName evidence="12">Multidrug-efflux transporter</fullName>
    </alternativeName>
</protein>
<keyword evidence="5" id="KW-0813">Transport</keyword>
<comment type="similarity">
    <text evidence="3">Belongs to the multi antimicrobial extrusion (MATE) (TC 2.A.66.1) family.</text>
</comment>
<keyword evidence="11 14" id="KW-0472">Membrane</keyword>
<dbReference type="InterPro" id="IPR050222">
    <property type="entry name" value="MATE_MdtK"/>
</dbReference>
<dbReference type="GO" id="GO:0005886">
    <property type="term" value="C:plasma membrane"/>
    <property type="evidence" value="ECO:0007669"/>
    <property type="project" value="UniProtKB-SubCell"/>
</dbReference>
<dbReference type="Pfam" id="PF01554">
    <property type="entry name" value="MatE"/>
    <property type="match status" value="2"/>
</dbReference>
<evidence type="ECO:0000256" key="7">
    <source>
        <dbReference type="ARBA" id="ARBA00022475"/>
    </source>
</evidence>
<evidence type="ECO:0000313" key="15">
    <source>
        <dbReference type="EMBL" id="OMI37742.1"/>
    </source>
</evidence>
<dbReference type="PIRSF" id="PIRSF006603">
    <property type="entry name" value="DinF"/>
    <property type="match status" value="1"/>
</dbReference>
<dbReference type="PANTHER" id="PTHR43298">
    <property type="entry name" value="MULTIDRUG RESISTANCE PROTEIN NORM-RELATED"/>
    <property type="match status" value="1"/>
</dbReference>
<evidence type="ECO:0000256" key="6">
    <source>
        <dbReference type="ARBA" id="ARBA00022449"/>
    </source>
</evidence>
<keyword evidence="8 14" id="KW-0812">Transmembrane</keyword>
<evidence type="ECO:0000256" key="14">
    <source>
        <dbReference type="SAM" id="Phobius"/>
    </source>
</evidence>
<feature type="transmembrane region" description="Helical" evidence="14">
    <location>
        <begin position="382"/>
        <end position="408"/>
    </location>
</feature>
<evidence type="ECO:0000256" key="9">
    <source>
        <dbReference type="ARBA" id="ARBA00022989"/>
    </source>
</evidence>
<dbReference type="AlphaFoldDB" id="A0A1R1SHI5"/>
<dbReference type="InterPro" id="IPR002528">
    <property type="entry name" value="MATE_fam"/>
</dbReference>
<keyword evidence="16" id="KW-1185">Reference proteome</keyword>
<proteinExistence type="inferred from homology"/>
<evidence type="ECO:0000256" key="2">
    <source>
        <dbReference type="ARBA" id="ARBA00004651"/>
    </source>
</evidence>
<dbReference type="STRING" id="67365.GCA_001704635_02664"/>
<evidence type="ECO:0000256" key="3">
    <source>
        <dbReference type="ARBA" id="ARBA00010199"/>
    </source>
</evidence>
<comment type="caution">
    <text evidence="15">The sequence shown here is derived from an EMBL/GenBank/DDBJ whole genome shotgun (WGS) entry which is preliminary data.</text>
</comment>
<dbReference type="GeneID" id="96741698"/>
<dbReference type="RefSeq" id="WP_065958600.1">
    <property type="nucleotide sequence ID" value="NZ_ASQP01000272.1"/>
</dbReference>
<evidence type="ECO:0000256" key="8">
    <source>
        <dbReference type="ARBA" id="ARBA00022692"/>
    </source>
</evidence>
<dbReference type="InterPro" id="IPR048279">
    <property type="entry name" value="MdtK-like"/>
</dbReference>